<protein>
    <submittedName>
        <fullName evidence="7">Membrane protein</fullName>
    </submittedName>
</protein>
<evidence type="ECO:0000256" key="3">
    <source>
        <dbReference type="ARBA" id="ARBA00023098"/>
    </source>
</evidence>
<evidence type="ECO:0000256" key="5">
    <source>
        <dbReference type="SAM" id="MobiDB-lite"/>
    </source>
</evidence>
<keyword evidence="2 4" id="KW-0442">Lipid degradation</keyword>
<proteinExistence type="predicted"/>
<dbReference type="Gene3D" id="3.40.1090.10">
    <property type="entry name" value="Cytosolic phospholipase A2 catalytic domain"/>
    <property type="match status" value="2"/>
</dbReference>
<dbReference type="PANTHER" id="PTHR14226">
    <property type="entry name" value="NEUROPATHY TARGET ESTERASE/SWISS CHEESE D.MELANOGASTER"/>
    <property type="match status" value="1"/>
</dbReference>
<dbReference type="InterPro" id="IPR002641">
    <property type="entry name" value="PNPLA_dom"/>
</dbReference>
<dbReference type="InterPro" id="IPR050301">
    <property type="entry name" value="NTE"/>
</dbReference>
<name>A0ABQ3A4X6_9GAMM</name>
<accession>A0ABQ3A4X6</accession>
<dbReference type="RefSeq" id="WP_229792943.1">
    <property type="nucleotide sequence ID" value="NZ_BMXT01000006.1"/>
</dbReference>
<reference evidence="8" key="1">
    <citation type="journal article" date="2019" name="Int. J. Syst. Evol. Microbiol.">
        <title>The Global Catalogue of Microorganisms (GCM) 10K type strain sequencing project: providing services to taxonomists for standard genome sequencing and annotation.</title>
        <authorList>
            <consortium name="The Broad Institute Genomics Platform"/>
            <consortium name="The Broad Institute Genome Sequencing Center for Infectious Disease"/>
            <person name="Wu L."/>
            <person name="Ma J."/>
        </authorList>
    </citation>
    <scope>NUCLEOTIDE SEQUENCE [LARGE SCALE GENOMIC DNA]</scope>
    <source>
        <strain evidence="8">KCTC 22232</strain>
    </source>
</reference>
<comment type="caution">
    <text evidence="7">The sequence shown here is derived from an EMBL/GenBank/DDBJ whole genome shotgun (WGS) entry which is preliminary data.</text>
</comment>
<evidence type="ECO:0000256" key="2">
    <source>
        <dbReference type="ARBA" id="ARBA00022963"/>
    </source>
</evidence>
<dbReference type="Pfam" id="PF01734">
    <property type="entry name" value="Patatin"/>
    <property type="match status" value="1"/>
</dbReference>
<evidence type="ECO:0000313" key="7">
    <source>
        <dbReference type="EMBL" id="GGY35454.1"/>
    </source>
</evidence>
<feature type="short sequence motif" description="GXSXG" evidence="4">
    <location>
        <begin position="61"/>
        <end position="65"/>
    </location>
</feature>
<feature type="domain" description="PNPLA" evidence="6">
    <location>
        <begin position="30"/>
        <end position="245"/>
    </location>
</feature>
<dbReference type="Pfam" id="PF12536">
    <property type="entry name" value="DUF3734"/>
    <property type="match status" value="1"/>
</dbReference>
<feature type="short sequence motif" description="GXGXXG" evidence="4">
    <location>
        <begin position="34"/>
        <end position="39"/>
    </location>
</feature>
<keyword evidence="1 4" id="KW-0378">Hydrolase</keyword>
<dbReference type="InterPro" id="IPR016035">
    <property type="entry name" value="Acyl_Trfase/lysoPLipase"/>
</dbReference>
<evidence type="ECO:0000313" key="8">
    <source>
        <dbReference type="Proteomes" id="UP000621898"/>
    </source>
</evidence>
<keyword evidence="8" id="KW-1185">Reference proteome</keyword>
<evidence type="ECO:0000256" key="4">
    <source>
        <dbReference type="PROSITE-ProRule" id="PRU01161"/>
    </source>
</evidence>
<dbReference type="EMBL" id="BMXT01000006">
    <property type="protein sequence ID" value="GGY35454.1"/>
    <property type="molecule type" value="Genomic_DNA"/>
</dbReference>
<dbReference type="CDD" id="cd07209">
    <property type="entry name" value="Pat_hypo_Ecoli_Z1214_like"/>
    <property type="match status" value="1"/>
</dbReference>
<dbReference type="SUPFAM" id="SSF52151">
    <property type="entry name" value="FabD/lysophospholipase-like"/>
    <property type="match status" value="1"/>
</dbReference>
<evidence type="ECO:0000256" key="1">
    <source>
        <dbReference type="ARBA" id="ARBA00022801"/>
    </source>
</evidence>
<feature type="active site" description="Proton acceptor" evidence="4">
    <location>
        <position position="232"/>
    </location>
</feature>
<gene>
    <name evidence="7" type="ORF">GCM10008098_30730</name>
</gene>
<feature type="active site" description="Nucleophile" evidence="4">
    <location>
        <position position="63"/>
    </location>
</feature>
<dbReference type="Proteomes" id="UP000621898">
    <property type="component" value="Unassembled WGS sequence"/>
</dbReference>
<dbReference type="PROSITE" id="PS51635">
    <property type="entry name" value="PNPLA"/>
    <property type="match status" value="1"/>
</dbReference>
<dbReference type="PANTHER" id="PTHR14226:SF57">
    <property type="entry name" value="BLR7027 PROTEIN"/>
    <property type="match status" value="1"/>
</dbReference>
<organism evidence="7 8">
    <name type="scientific">Rhodanobacter panaciterrae</name>
    <dbReference type="NCBI Taxonomy" id="490572"/>
    <lineage>
        <taxon>Bacteria</taxon>
        <taxon>Pseudomonadati</taxon>
        <taxon>Pseudomonadota</taxon>
        <taxon>Gammaproteobacteria</taxon>
        <taxon>Lysobacterales</taxon>
        <taxon>Rhodanobacteraceae</taxon>
        <taxon>Rhodanobacter</taxon>
    </lineage>
</organism>
<feature type="region of interest" description="Disordered" evidence="5">
    <location>
        <begin position="1"/>
        <end position="22"/>
    </location>
</feature>
<evidence type="ECO:0000259" key="6">
    <source>
        <dbReference type="PROSITE" id="PS51635"/>
    </source>
</evidence>
<sequence length="400" mass="44105">MNSRKSSPPADNGGKSASARPAQEYHTTALVLQGGGALGAYQAGVYEAMAEAGRHPNWVAGISIGALNAAIIAGNPPERRVERLREFWQTICQPPLLPALGLPALPDGQAWPASALGAMSGWAAWRALTEGQAGFFTPRLPPPYLQAPDGPASASYYDTAPLRGTLERLADFDRINDPRTLRVSVGAVNVRTGNFAYFDSTQQRLRPEHFMASGALPPGFPAVEIDGEFYWDGGMVSNTPLYRVLTEQPRRDTLVFQVDLWSAAGTLPQDMLQVAERSKEIQFSSRTRLVTEHMRTVQEQQRLLHDLMALVPADRRGDPAFRRAEARANGALVNVVHLIYRDKPYEGNYKDYEFSAATMQEHWRSGVDDMRKTLGHAHWLDLPDPARPFVTHDAHRGEAS</sequence>
<dbReference type="InterPro" id="IPR021095">
    <property type="entry name" value="DUF3734"/>
</dbReference>
<feature type="short sequence motif" description="DGA/G" evidence="4">
    <location>
        <begin position="232"/>
        <end position="234"/>
    </location>
</feature>
<keyword evidence="3 4" id="KW-0443">Lipid metabolism</keyword>